<reference evidence="1 2" key="1">
    <citation type="submission" date="2019-04" db="EMBL/GenBank/DDBJ databases">
        <title>Herbidospora sp. NEAU-GS14.nov., a novel actinomycete isolated from soil.</title>
        <authorList>
            <person name="Han L."/>
        </authorList>
    </citation>
    <scope>NUCLEOTIDE SEQUENCE [LARGE SCALE GENOMIC DNA]</scope>
    <source>
        <strain evidence="1 2">NEAU-GS14</strain>
    </source>
</reference>
<evidence type="ECO:0000313" key="2">
    <source>
        <dbReference type="Proteomes" id="UP000308705"/>
    </source>
</evidence>
<keyword evidence="2" id="KW-1185">Reference proteome</keyword>
<gene>
    <name evidence="1" type="ORF">FDA94_18770</name>
</gene>
<dbReference type="OrthoDB" id="3539331at2"/>
<dbReference type="Proteomes" id="UP000308705">
    <property type="component" value="Unassembled WGS sequence"/>
</dbReference>
<organism evidence="1 2">
    <name type="scientific">Herbidospora galbida</name>
    <dbReference type="NCBI Taxonomy" id="2575442"/>
    <lineage>
        <taxon>Bacteria</taxon>
        <taxon>Bacillati</taxon>
        <taxon>Actinomycetota</taxon>
        <taxon>Actinomycetes</taxon>
        <taxon>Streptosporangiales</taxon>
        <taxon>Streptosporangiaceae</taxon>
        <taxon>Herbidospora</taxon>
    </lineage>
</organism>
<accession>A0A4U3MDL2</accession>
<sequence length="84" mass="9593">MERPKSPWIPVGIDAVAAHLSVSENTVIAWRRRSAKEWVNVPKFPTPAGKISGRDWWWLSDVLDWAHLTGRLKEPIPENWSPPA</sequence>
<proteinExistence type="predicted"/>
<dbReference type="AlphaFoldDB" id="A0A4U3MDL2"/>
<comment type="caution">
    <text evidence="1">The sequence shown here is derived from an EMBL/GenBank/DDBJ whole genome shotgun (WGS) entry which is preliminary data.</text>
</comment>
<protein>
    <recommendedName>
        <fullName evidence="3">DNA-binding protein</fullName>
    </recommendedName>
</protein>
<dbReference type="EMBL" id="SZQA01000017">
    <property type="protein sequence ID" value="TKK87161.1"/>
    <property type="molecule type" value="Genomic_DNA"/>
</dbReference>
<dbReference type="RefSeq" id="WP_137248360.1">
    <property type="nucleotide sequence ID" value="NZ_SZQA01000017.1"/>
</dbReference>
<evidence type="ECO:0008006" key="3">
    <source>
        <dbReference type="Google" id="ProtNLM"/>
    </source>
</evidence>
<name>A0A4U3MDL2_9ACTN</name>
<evidence type="ECO:0000313" key="1">
    <source>
        <dbReference type="EMBL" id="TKK87161.1"/>
    </source>
</evidence>